<evidence type="ECO:0000256" key="1">
    <source>
        <dbReference type="ARBA" id="ARBA00004141"/>
    </source>
</evidence>
<keyword evidence="3 6" id="KW-1133">Transmembrane helix</keyword>
<evidence type="ECO:0000256" key="5">
    <source>
        <dbReference type="ARBA" id="ARBA00034313"/>
    </source>
</evidence>
<dbReference type="AlphaFoldDB" id="A0AAJ0G4Y0"/>
<keyword evidence="2 6" id="KW-0812">Transmembrane</keyword>
<dbReference type="InterPro" id="IPR013901">
    <property type="entry name" value="Anthrone_oxy"/>
</dbReference>
<evidence type="ECO:0000256" key="2">
    <source>
        <dbReference type="ARBA" id="ARBA00022692"/>
    </source>
</evidence>
<gene>
    <name evidence="7" type="ORF">LTR09_010645</name>
</gene>
<reference evidence="7" key="1">
    <citation type="submission" date="2023-04" db="EMBL/GenBank/DDBJ databases">
        <title>Black Yeasts Isolated from many extreme environments.</title>
        <authorList>
            <person name="Coleine C."/>
            <person name="Stajich J.E."/>
            <person name="Selbmann L."/>
        </authorList>
    </citation>
    <scope>NUCLEOTIDE SEQUENCE</scope>
    <source>
        <strain evidence="7">CCFEE 5312</strain>
    </source>
</reference>
<dbReference type="PANTHER" id="PTHR35042:SF1">
    <property type="entry name" value="DUF1772-DOMAIN-CONTAINING PROTEIN"/>
    <property type="match status" value="1"/>
</dbReference>
<protein>
    <submittedName>
        <fullName evidence="7">Uncharacterized protein</fullName>
    </submittedName>
</protein>
<sequence>MAKQWYHGYSYGPYWVPPMIAPGTFANLYLAWIASEVITRYCYVVAAVAVFSILPITFFFMEPGINGALKWKVQSLLKDEGFNLPETSIFVPSSVKHGSTQSSRRWAEGTDMKSLIGFWQSVNNVRWVIAGLAAMLSGYATFVK</sequence>
<dbReference type="GO" id="GO:0016020">
    <property type="term" value="C:membrane"/>
    <property type="evidence" value="ECO:0007669"/>
    <property type="project" value="UniProtKB-SubCell"/>
</dbReference>
<comment type="caution">
    <text evidence="7">The sequence shown here is derived from an EMBL/GenBank/DDBJ whole genome shotgun (WGS) entry which is preliminary data.</text>
</comment>
<comment type="subcellular location">
    <subcellularLocation>
        <location evidence="1">Membrane</location>
        <topology evidence="1">Multi-pass membrane protein</topology>
    </subcellularLocation>
</comment>
<keyword evidence="8" id="KW-1185">Reference proteome</keyword>
<accession>A0AAJ0G4Y0</accession>
<evidence type="ECO:0000313" key="7">
    <source>
        <dbReference type="EMBL" id="KAK3047970.1"/>
    </source>
</evidence>
<feature type="transmembrane region" description="Helical" evidence="6">
    <location>
        <begin position="125"/>
        <end position="143"/>
    </location>
</feature>
<evidence type="ECO:0000256" key="3">
    <source>
        <dbReference type="ARBA" id="ARBA00022989"/>
    </source>
</evidence>
<dbReference type="EMBL" id="JAWDJX010000054">
    <property type="protein sequence ID" value="KAK3047970.1"/>
    <property type="molecule type" value="Genomic_DNA"/>
</dbReference>
<evidence type="ECO:0000313" key="8">
    <source>
        <dbReference type="Proteomes" id="UP001271007"/>
    </source>
</evidence>
<proteinExistence type="inferred from homology"/>
<evidence type="ECO:0000256" key="6">
    <source>
        <dbReference type="SAM" id="Phobius"/>
    </source>
</evidence>
<comment type="similarity">
    <text evidence="5">Belongs to the anthrone oxygenase family.</text>
</comment>
<keyword evidence="4 6" id="KW-0472">Membrane</keyword>
<dbReference type="Pfam" id="PF08592">
    <property type="entry name" value="Anthrone_oxy"/>
    <property type="match status" value="1"/>
</dbReference>
<evidence type="ECO:0000256" key="4">
    <source>
        <dbReference type="ARBA" id="ARBA00023136"/>
    </source>
</evidence>
<dbReference type="Proteomes" id="UP001271007">
    <property type="component" value="Unassembled WGS sequence"/>
</dbReference>
<feature type="transmembrane region" description="Helical" evidence="6">
    <location>
        <begin position="41"/>
        <end position="61"/>
    </location>
</feature>
<name>A0AAJ0G4Y0_9PEZI</name>
<feature type="transmembrane region" description="Helical" evidence="6">
    <location>
        <begin position="15"/>
        <end position="34"/>
    </location>
</feature>
<dbReference type="PANTHER" id="PTHR35042">
    <property type="entry name" value="ANTHRONE OXYGENASE ENCC"/>
    <property type="match status" value="1"/>
</dbReference>
<organism evidence="7 8">
    <name type="scientific">Extremus antarcticus</name>
    <dbReference type="NCBI Taxonomy" id="702011"/>
    <lineage>
        <taxon>Eukaryota</taxon>
        <taxon>Fungi</taxon>
        <taxon>Dikarya</taxon>
        <taxon>Ascomycota</taxon>
        <taxon>Pezizomycotina</taxon>
        <taxon>Dothideomycetes</taxon>
        <taxon>Dothideomycetidae</taxon>
        <taxon>Mycosphaerellales</taxon>
        <taxon>Extremaceae</taxon>
        <taxon>Extremus</taxon>
    </lineage>
</organism>